<protein>
    <submittedName>
        <fullName evidence="1">Uncharacterized protein</fullName>
    </submittedName>
</protein>
<proteinExistence type="predicted"/>
<evidence type="ECO:0000313" key="2">
    <source>
        <dbReference type="Proteomes" id="UP000028582"/>
    </source>
</evidence>
<name>A0A080ZAX5_PHYNI</name>
<dbReference type="AlphaFoldDB" id="A0A080ZAX5"/>
<reference evidence="1 2" key="1">
    <citation type="submission" date="2013-11" db="EMBL/GenBank/DDBJ databases">
        <title>The Genome Sequence of Phytophthora parasitica P1976.</title>
        <authorList>
            <consortium name="The Broad Institute Genomics Platform"/>
            <person name="Russ C."/>
            <person name="Tyler B."/>
            <person name="Panabieres F."/>
            <person name="Shan W."/>
            <person name="Tripathy S."/>
            <person name="Grunwald N."/>
            <person name="Machado M."/>
            <person name="Johnson C.S."/>
            <person name="Walker B."/>
            <person name="Young S."/>
            <person name="Zeng Q."/>
            <person name="Gargeya S."/>
            <person name="Fitzgerald M."/>
            <person name="Haas B."/>
            <person name="Abouelleil A."/>
            <person name="Allen A.W."/>
            <person name="Alvarado L."/>
            <person name="Arachchi H.M."/>
            <person name="Berlin A.M."/>
            <person name="Chapman S.B."/>
            <person name="Gainer-Dewar J."/>
            <person name="Goldberg J."/>
            <person name="Griggs A."/>
            <person name="Gujja S."/>
            <person name="Hansen M."/>
            <person name="Howarth C."/>
            <person name="Imamovic A."/>
            <person name="Ireland A."/>
            <person name="Larimer J."/>
            <person name="McCowan C."/>
            <person name="Murphy C."/>
            <person name="Pearson M."/>
            <person name="Poon T.W."/>
            <person name="Priest M."/>
            <person name="Roberts A."/>
            <person name="Saif S."/>
            <person name="Shea T."/>
            <person name="Sisk P."/>
            <person name="Sykes S."/>
            <person name="Wortman J."/>
            <person name="Nusbaum C."/>
            <person name="Birren B."/>
        </authorList>
    </citation>
    <scope>NUCLEOTIDE SEQUENCE [LARGE SCALE GENOMIC DNA]</scope>
    <source>
        <strain evidence="1 2">P1976</strain>
    </source>
</reference>
<gene>
    <name evidence="1" type="ORF">F444_18580</name>
</gene>
<evidence type="ECO:0000313" key="1">
    <source>
        <dbReference type="EMBL" id="ETO63786.1"/>
    </source>
</evidence>
<dbReference type="Proteomes" id="UP000028582">
    <property type="component" value="Unassembled WGS sequence"/>
</dbReference>
<organism evidence="1 2">
    <name type="scientific">Phytophthora nicotianae P1976</name>
    <dbReference type="NCBI Taxonomy" id="1317066"/>
    <lineage>
        <taxon>Eukaryota</taxon>
        <taxon>Sar</taxon>
        <taxon>Stramenopiles</taxon>
        <taxon>Oomycota</taxon>
        <taxon>Peronosporomycetes</taxon>
        <taxon>Peronosporales</taxon>
        <taxon>Peronosporaceae</taxon>
        <taxon>Phytophthora</taxon>
    </lineage>
</organism>
<accession>A0A080ZAX5</accession>
<comment type="caution">
    <text evidence="1">The sequence shown here is derived from an EMBL/GenBank/DDBJ whole genome shotgun (WGS) entry which is preliminary data.</text>
</comment>
<dbReference type="EMBL" id="ANJA01003426">
    <property type="protein sequence ID" value="ETO63786.1"/>
    <property type="molecule type" value="Genomic_DNA"/>
</dbReference>
<sequence length="109" mass="11923">MGIRRKSECLISCAEPFAAEEVMRLPGSRALSARRPSKPPHASVVFITAAARKAAVTHVCAPHMLGLCFAVRVDVFFFFFANLAAKNPAGALTTNHLDANKREIWRDLS</sequence>